<dbReference type="HOGENOM" id="CLU_025996_0_3_10"/>
<dbReference type="InterPro" id="IPR001173">
    <property type="entry name" value="Glyco_trans_2-like"/>
</dbReference>
<dbReference type="RefSeq" id="WP_008157433.1">
    <property type="nucleotide sequence ID" value="NZ_JH976467.1"/>
</dbReference>
<evidence type="ECO:0000259" key="2">
    <source>
        <dbReference type="Pfam" id="PF00535"/>
    </source>
</evidence>
<keyword evidence="1" id="KW-1133">Transmembrane helix</keyword>
<evidence type="ECO:0000256" key="1">
    <source>
        <dbReference type="SAM" id="Phobius"/>
    </source>
</evidence>
<dbReference type="SUPFAM" id="SSF53448">
    <property type="entry name" value="Nucleotide-diphospho-sugar transferases"/>
    <property type="match status" value="1"/>
</dbReference>
<keyword evidence="1" id="KW-0472">Membrane</keyword>
<reference evidence="3 4" key="1">
    <citation type="submission" date="2012-02" db="EMBL/GenBank/DDBJ databases">
        <title>The Genome Sequence of Parabacteroides johnsonii CL02T12C29.</title>
        <authorList>
            <consortium name="The Broad Institute Genome Sequencing Platform"/>
            <person name="Earl A."/>
            <person name="Ward D."/>
            <person name="Feldgarden M."/>
            <person name="Gevers D."/>
            <person name="Zitomersky N.L."/>
            <person name="Coyne M.J."/>
            <person name="Comstock L.E."/>
            <person name="Young S.K."/>
            <person name="Zeng Q."/>
            <person name="Gargeya S."/>
            <person name="Fitzgerald M."/>
            <person name="Haas B."/>
            <person name="Abouelleil A."/>
            <person name="Alvarado L."/>
            <person name="Arachchi H.M."/>
            <person name="Berlin A."/>
            <person name="Chapman S.B."/>
            <person name="Gearin G."/>
            <person name="Goldberg J."/>
            <person name="Griggs A."/>
            <person name="Gujja S."/>
            <person name="Hansen M."/>
            <person name="Heiman D."/>
            <person name="Howarth C."/>
            <person name="Larimer J."/>
            <person name="Lui A."/>
            <person name="MacDonald P.J.P."/>
            <person name="McCowen C."/>
            <person name="Montmayeur A."/>
            <person name="Murphy C."/>
            <person name="Neiman D."/>
            <person name="Pearson M."/>
            <person name="Priest M."/>
            <person name="Roberts A."/>
            <person name="Saif S."/>
            <person name="Shea T."/>
            <person name="Sisk P."/>
            <person name="Stolte C."/>
            <person name="Sykes S."/>
            <person name="Wortman J."/>
            <person name="Nusbaum C."/>
            <person name="Birren B."/>
        </authorList>
    </citation>
    <scope>NUCLEOTIDE SEQUENCE [LARGE SCALE GENOMIC DNA]</scope>
    <source>
        <strain evidence="3 4">CL02T12C29</strain>
    </source>
</reference>
<dbReference type="eggNOG" id="COG0463">
    <property type="taxonomic scope" value="Bacteria"/>
</dbReference>
<sequence>MNDLVSIILPVYNIEKYIRETLDCVLSQTFQNWELEITDDCSTDGTAEIIKEYANKDSRIHYWRLENNSGAGVARNNSIAKSRGRYIAFIDSDDWWYPTKLEEQLKFMQENKYEFTCTYYEDTNEKLETYYMMRQPAQMSFYDMKSGCSVGTPGVIIDVSRIGKRYMPALRRAEDWGLWLEVLRCVDYLYTYPKALWKYRHISGSETSNKWKLMKAVVVMYKLVLGMNPVSAWVYCICMFLPKNILKKLRKKF</sequence>
<evidence type="ECO:0000313" key="4">
    <source>
        <dbReference type="Proteomes" id="UP000001218"/>
    </source>
</evidence>
<comment type="caution">
    <text evidence="3">The sequence shown here is derived from an EMBL/GenBank/DDBJ whole genome shotgun (WGS) entry which is preliminary data.</text>
</comment>
<protein>
    <recommendedName>
        <fullName evidence="2">Glycosyltransferase 2-like domain-containing protein</fullName>
    </recommendedName>
</protein>
<keyword evidence="1" id="KW-0812">Transmembrane</keyword>
<accession>K5YWP6</accession>
<dbReference type="Proteomes" id="UP000001218">
    <property type="component" value="Unassembled WGS sequence"/>
</dbReference>
<dbReference type="PANTHER" id="PTHR22916:SF3">
    <property type="entry name" value="UDP-GLCNAC:BETAGAL BETA-1,3-N-ACETYLGLUCOSAMINYLTRANSFERASE-LIKE PROTEIN 1"/>
    <property type="match status" value="1"/>
</dbReference>
<gene>
    <name evidence="3" type="ORF">HMPREF1077_02671</name>
</gene>
<dbReference type="PATRIC" id="fig|999419.3.peg.2739"/>
<dbReference type="InterPro" id="IPR029044">
    <property type="entry name" value="Nucleotide-diphossugar_trans"/>
</dbReference>
<evidence type="ECO:0000313" key="3">
    <source>
        <dbReference type="EMBL" id="EKN07559.1"/>
    </source>
</evidence>
<dbReference type="Gene3D" id="3.90.550.10">
    <property type="entry name" value="Spore Coat Polysaccharide Biosynthesis Protein SpsA, Chain A"/>
    <property type="match status" value="1"/>
</dbReference>
<feature type="transmembrane region" description="Helical" evidence="1">
    <location>
        <begin position="219"/>
        <end position="242"/>
    </location>
</feature>
<dbReference type="OrthoDB" id="9802649at2"/>
<feature type="domain" description="Glycosyltransferase 2-like" evidence="2">
    <location>
        <begin position="6"/>
        <end position="135"/>
    </location>
</feature>
<dbReference type="PANTHER" id="PTHR22916">
    <property type="entry name" value="GLYCOSYLTRANSFERASE"/>
    <property type="match status" value="1"/>
</dbReference>
<dbReference type="GO" id="GO:0016758">
    <property type="term" value="F:hexosyltransferase activity"/>
    <property type="evidence" value="ECO:0007669"/>
    <property type="project" value="UniProtKB-ARBA"/>
</dbReference>
<proteinExistence type="predicted"/>
<dbReference type="Pfam" id="PF00535">
    <property type="entry name" value="Glycos_transf_2"/>
    <property type="match status" value="1"/>
</dbReference>
<dbReference type="AlphaFoldDB" id="K5YWP6"/>
<name>K5YWP6_9BACT</name>
<dbReference type="EMBL" id="AGZP01000027">
    <property type="protein sequence ID" value="EKN07559.1"/>
    <property type="molecule type" value="Genomic_DNA"/>
</dbReference>
<dbReference type="CDD" id="cd00761">
    <property type="entry name" value="Glyco_tranf_GTA_type"/>
    <property type="match status" value="1"/>
</dbReference>
<organism evidence="3 4">
    <name type="scientific">Parabacteroides johnsonii CL02T12C29</name>
    <dbReference type="NCBI Taxonomy" id="999419"/>
    <lineage>
        <taxon>Bacteria</taxon>
        <taxon>Pseudomonadati</taxon>
        <taxon>Bacteroidota</taxon>
        <taxon>Bacteroidia</taxon>
        <taxon>Bacteroidales</taxon>
        <taxon>Tannerellaceae</taxon>
        <taxon>Parabacteroides</taxon>
    </lineage>
</organism>